<evidence type="ECO:0000256" key="1">
    <source>
        <dbReference type="ARBA" id="ARBA00004477"/>
    </source>
</evidence>
<evidence type="ECO:0000313" key="9">
    <source>
        <dbReference type="Proteomes" id="UP000013776"/>
    </source>
</evidence>
<accession>R4XB83</accession>
<evidence type="ECO:0000256" key="2">
    <source>
        <dbReference type="ARBA" id="ARBA00009950"/>
    </source>
</evidence>
<gene>
    <name evidence="8" type="ORF">TAPDE_002983</name>
</gene>
<evidence type="ECO:0000256" key="7">
    <source>
        <dbReference type="SAM" id="Phobius"/>
    </source>
</evidence>
<comment type="caution">
    <text evidence="8">The sequence shown here is derived from an EMBL/GenBank/DDBJ whole genome shotgun (WGS) entry which is preliminary data.</text>
</comment>
<dbReference type="Pfam" id="PF05620">
    <property type="entry name" value="TMEM208_SND2"/>
    <property type="match status" value="1"/>
</dbReference>
<dbReference type="EMBL" id="CAHR02000107">
    <property type="protein sequence ID" value="CCG82865.1"/>
    <property type="molecule type" value="Genomic_DNA"/>
</dbReference>
<evidence type="ECO:0000256" key="4">
    <source>
        <dbReference type="ARBA" id="ARBA00022824"/>
    </source>
</evidence>
<dbReference type="PANTHER" id="PTHR13505:SF7">
    <property type="entry name" value="TRANSMEMBRANE PROTEIN 208"/>
    <property type="match status" value="1"/>
</dbReference>
<reference evidence="8 9" key="1">
    <citation type="journal article" date="2013" name="MBio">
        <title>Genome sequencing of the plant pathogen Taphrina deformans, the causal agent of peach leaf curl.</title>
        <authorList>
            <person name="Cisse O.H."/>
            <person name="Almeida J.M.G.C.F."/>
            <person name="Fonseca A."/>
            <person name="Kumar A.A."/>
            <person name="Salojaervi J."/>
            <person name="Overmyer K."/>
            <person name="Hauser P.M."/>
            <person name="Pagni M."/>
        </authorList>
    </citation>
    <scope>NUCLEOTIDE SEQUENCE [LARGE SCALE GENOMIC DNA]</scope>
    <source>
        <strain evidence="9">PYCC 5710 / ATCC 11124 / CBS 356.35 / IMI 108563 / JCM 9778 / NBRC 8474</strain>
    </source>
</reference>
<keyword evidence="3 7" id="KW-0812">Transmembrane</keyword>
<dbReference type="GO" id="GO:0005789">
    <property type="term" value="C:endoplasmic reticulum membrane"/>
    <property type="evidence" value="ECO:0007669"/>
    <property type="project" value="UniProtKB-SubCell"/>
</dbReference>
<proteinExistence type="inferred from homology"/>
<dbReference type="GO" id="GO:0006624">
    <property type="term" value="P:vacuolar protein processing"/>
    <property type="evidence" value="ECO:0007669"/>
    <property type="project" value="TreeGrafter"/>
</dbReference>
<evidence type="ECO:0000256" key="5">
    <source>
        <dbReference type="ARBA" id="ARBA00022989"/>
    </source>
</evidence>
<keyword evidence="6 7" id="KW-0472">Membrane</keyword>
<evidence type="ECO:0000313" key="8">
    <source>
        <dbReference type="EMBL" id="CCG82865.1"/>
    </source>
</evidence>
<dbReference type="InterPro" id="IPR008506">
    <property type="entry name" value="SND2/TMEM208"/>
</dbReference>
<feature type="transmembrane region" description="Helical" evidence="7">
    <location>
        <begin position="94"/>
        <end position="112"/>
    </location>
</feature>
<organism evidence="8 9">
    <name type="scientific">Taphrina deformans (strain PYCC 5710 / ATCC 11124 / CBS 356.35 / IMI 108563 / JCM 9778 / NBRC 8474)</name>
    <name type="common">Peach leaf curl fungus</name>
    <name type="synonym">Lalaria deformans</name>
    <dbReference type="NCBI Taxonomy" id="1097556"/>
    <lineage>
        <taxon>Eukaryota</taxon>
        <taxon>Fungi</taxon>
        <taxon>Dikarya</taxon>
        <taxon>Ascomycota</taxon>
        <taxon>Taphrinomycotina</taxon>
        <taxon>Taphrinomycetes</taxon>
        <taxon>Taphrinales</taxon>
        <taxon>Taphrinaceae</taxon>
        <taxon>Taphrina</taxon>
    </lineage>
</organism>
<dbReference type="STRING" id="1097556.R4XB83"/>
<dbReference type="GO" id="GO:0005773">
    <property type="term" value="C:vacuole"/>
    <property type="evidence" value="ECO:0007669"/>
    <property type="project" value="GOC"/>
</dbReference>
<keyword evidence="4" id="KW-0256">Endoplasmic reticulum</keyword>
<evidence type="ECO:0000256" key="6">
    <source>
        <dbReference type="ARBA" id="ARBA00023136"/>
    </source>
</evidence>
<name>R4XB83_TAPDE</name>
<dbReference type="Proteomes" id="UP000013776">
    <property type="component" value="Unassembled WGS sequence"/>
</dbReference>
<keyword evidence="9" id="KW-1185">Reference proteome</keyword>
<keyword evidence="5 7" id="KW-1133">Transmembrane helix</keyword>
<dbReference type="eggNOG" id="KOG3269">
    <property type="taxonomic scope" value="Eukaryota"/>
</dbReference>
<dbReference type="AlphaFoldDB" id="R4XB83"/>
<sequence length="119" mass="13197">MARQAEKQLAKSNVAKITLLRNLAIGVNAVFVLIRLIWCYKSTSKKTWFMYVATNIVASLVHSQLVTMGSPRYAADGSLKSSGEDLGQAGLTEYLTDLVYITWIIYILVKVVQLTSSTH</sequence>
<protein>
    <submittedName>
        <fullName evidence="8">Meiotically up-regulated gene 69 protein</fullName>
    </submittedName>
</protein>
<comment type="similarity">
    <text evidence="2">Belongs to the TMEM208 family.</text>
</comment>
<feature type="transmembrane region" description="Helical" evidence="7">
    <location>
        <begin position="19"/>
        <end position="38"/>
    </location>
</feature>
<evidence type="ECO:0000256" key="3">
    <source>
        <dbReference type="ARBA" id="ARBA00022692"/>
    </source>
</evidence>
<dbReference type="OrthoDB" id="10012212at2759"/>
<comment type="subcellular location">
    <subcellularLocation>
        <location evidence="1">Endoplasmic reticulum membrane</location>
        <topology evidence="1">Multi-pass membrane protein</topology>
    </subcellularLocation>
</comment>
<dbReference type="PANTHER" id="PTHR13505">
    <property type="entry name" value="TRANSMEMBRANE PROTEIN 208"/>
    <property type="match status" value="1"/>
</dbReference>
<dbReference type="VEuPathDB" id="FungiDB:TAPDE_002983"/>